<dbReference type="InterPro" id="IPR029470">
    <property type="entry name" value="PDDEXK_4"/>
</dbReference>
<protein>
    <recommendedName>
        <fullName evidence="4">PD-(D/E)XK nuclease superfamily protein</fullName>
    </recommendedName>
</protein>
<feature type="region of interest" description="Disordered" evidence="1">
    <location>
        <begin position="49"/>
        <end position="69"/>
    </location>
</feature>
<evidence type="ECO:0000313" key="3">
    <source>
        <dbReference type="Proteomes" id="UP000563094"/>
    </source>
</evidence>
<dbReference type="Pfam" id="PF14281">
    <property type="entry name" value="PDDEXK_4"/>
    <property type="match status" value="1"/>
</dbReference>
<organism evidence="2 3">
    <name type="scientific">Rufibacter quisquiliarum</name>
    <dbReference type="NCBI Taxonomy" id="1549639"/>
    <lineage>
        <taxon>Bacteria</taxon>
        <taxon>Pseudomonadati</taxon>
        <taxon>Bacteroidota</taxon>
        <taxon>Cytophagia</taxon>
        <taxon>Cytophagales</taxon>
        <taxon>Hymenobacteraceae</taxon>
        <taxon>Rufibacter</taxon>
    </lineage>
</organism>
<name>A0A839GKA6_9BACT</name>
<dbReference type="RefSeq" id="WP_182513479.1">
    <property type="nucleotide sequence ID" value="NZ_JACJIQ010000011.1"/>
</dbReference>
<dbReference type="Proteomes" id="UP000563094">
    <property type="component" value="Unassembled WGS sequence"/>
</dbReference>
<dbReference type="AlphaFoldDB" id="A0A839GKA6"/>
<evidence type="ECO:0000256" key="1">
    <source>
        <dbReference type="SAM" id="MobiDB-lite"/>
    </source>
</evidence>
<reference evidence="2 3" key="1">
    <citation type="submission" date="2020-08" db="EMBL/GenBank/DDBJ databases">
        <title>Genomic Encyclopedia of Type Strains, Phase IV (KMG-IV): sequencing the most valuable type-strain genomes for metagenomic binning, comparative biology and taxonomic classification.</title>
        <authorList>
            <person name="Goeker M."/>
        </authorList>
    </citation>
    <scope>NUCLEOTIDE SEQUENCE [LARGE SCALE GENOMIC DNA]</scope>
    <source>
        <strain evidence="2 3">DSM 29854</strain>
    </source>
</reference>
<evidence type="ECO:0000313" key="2">
    <source>
        <dbReference type="EMBL" id="MBA9078203.1"/>
    </source>
</evidence>
<keyword evidence="3" id="KW-1185">Reference proteome</keyword>
<gene>
    <name evidence="2" type="ORF">FHS90_002927</name>
</gene>
<sequence length="298" mass="34690">MEVLKVHEREVPFARVLGFFFRPKEKHRLGTLFLRALLKTQWLEIKSPDDITTEPGSQRNGGNGIDRTSEIDLTPDSIKVKVEEPAGNDKRIDLLIIGNDFVVCIEFKINHELNNPLKQYIDFTKAAFPKKKHYFLVLSPFRKKPIGEAKKTTEFKLVILSHFFEKIIELLPEHFHGDELAGEYYQYFNDLVRTVENRGIRSTRYHTLTTLCKKLNDSGINSEFQKSNGGYIEMKRGQVSLKIRTKTFGWQLEKWFGSEKCGQENIEATDIGYNELLNRIKTFYKNWINHQPSALHIP</sequence>
<proteinExistence type="predicted"/>
<evidence type="ECO:0008006" key="4">
    <source>
        <dbReference type="Google" id="ProtNLM"/>
    </source>
</evidence>
<comment type="caution">
    <text evidence="2">The sequence shown here is derived from an EMBL/GenBank/DDBJ whole genome shotgun (WGS) entry which is preliminary data.</text>
</comment>
<dbReference type="EMBL" id="JACJIQ010000011">
    <property type="protein sequence ID" value="MBA9078203.1"/>
    <property type="molecule type" value="Genomic_DNA"/>
</dbReference>
<accession>A0A839GKA6</accession>